<reference evidence="1" key="1">
    <citation type="submission" date="2019-12" db="EMBL/GenBank/DDBJ databases">
        <title>Novel species isolated from a subtropical stream in China.</title>
        <authorList>
            <person name="Lu H."/>
        </authorList>
    </citation>
    <scope>NUCLEOTIDE SEQUENCE [LARGE SCALE GENOMIC DNA]</scope>
    <source>
        <strain evidence="1">FT93W</strain>
    </source>
</reference>
<dbReference type="Proteomes" id="UP000444316">
    <property type="component" value="Unassembled WGS sequence"/>
</dbReference>
<sequence>MRKISTKFHLPEYAAGLLTSLFLNTGFAQTTPAPSEQAPLARVEVAGRADVDERPYERFVKAMDFFDAESPKLAPQSKLRFRLVTKHRSARVDELKLAVTGPTVHIPLELMPQNFFTIERNARALHEDATVRSNRKNGTFDWSVDVRTPGLPRNTRRLGDLRLQCRIELLAAKLGQHVFSPLYFVQTAAGADPCALRNTSMLLIGDEPIFAVTLVQGARRQVLPAASLYGGSLPSWTKAITGDWLGRDHLFEVPLWDASWPDDTLVELEPMRTVQANATEAEPPPASELLQSVTRESLARWVIEGRTSGKDVEGVFGHPEVIQFSHGDASWVFRTETGSGKIISAVPVLGILLKPERKLKELHLIIGPGGIVKQYQLEEMVLRF</sequence>
<proteinExistence type="predicted"/>
<comment type="caution">
    <text evidence="1">The sequence shown here is derived from an EMBL/GenBank/DDBJ whole genome shotgun (WGS) entry which is preliminary data.</text>
</comment>
<evidence type="ECO:0000313" key="2">
    <source>
        <dbReference type="Proteomes" id="UP000444316"/>
    </source>
</evidence>
<gene>
    <name evidence="1" type="ORF">GTP23_07000</name>
</gene>
<protein>
    <submittedName>
        <fullName evidence="1">Uncharacterized protein</fullName>
    </submittedName>
</protein>
<evidence type="ECO:0000313" key="1">
    <source>
        <dbReference type="EMBL" id="MYN44821.1"/>
    </source>
</evidence>
<organism evidence="1 2">
    <name type="scientific">Duganella fentianensis</name>
    <dbReference type="NCBI Taxonomy" id="2692177"/>
    <lineage>
        <taxon>Bacteria</taxon>
        <taxon>Pseudomonadati</taxon>
        <taxon>Pseudomonadota</taxon>
        <taxon>Betaproteobacteria</taxon>
        <taxon>Burkholderiales</taxon>
        <taxon>Oxalobacteraceae</taxon>
        <taxon>Telluria group</taxon>
        <taxon>Duganella</taxon>
    </lineage>
</organism>
<dbReference type="RefSeq" id="WP_161034415.1">
    <property type="nucleotide sequence ID" value="NZ_WWCL01000001.1"/>
</dbReference>
<accession>A0A845HZB4</accession>
<keyword evidence="2" id="KW-1185">Reference proteome</keyword>
<name>A0A845HZB4_9BURK</name>
<dbReference type="EMBL" id="WWCL01000001">
    <property type="protein sequence ID" value="MYN44821.1"/>
    <property type="molecule type" value="Genomic_DNA"/>
</dbReference>
<dbReference type="AlphaFoldDB" id="A0A845HZB4"/>